<protein>
    <submittedName>
        <fullName evidence="2">Uncharacterized protein</fullName>
    </submittedName>
</protein>
<evidence type="ECO:0000256" key="1">
    <source>
        <dbReference type="SAM" id="MobiDB-lite"/>
    </source>
</evidence>
<feature type="region of interest" description="Disordered" evidence="1">
    <location>
        <begin position="230"/>
        <end position="251"/>
    </location>
</feature>
<evidence type="ECO:0000313" key="2">
    <source>
        <dbReference type="EnsemblPlants" id="ORGLA03G0289400.1"/>
    </source>
</evidence>
<dbReference type="Gramene" id="ORGLA03G0289400.1">
    <property type="protein sequence ID" value="ORGLA03G0289400.1"/>
    <property type="gene ID" value="ORGLA03G0289400"/>
</dbReference>
<feature type="region of interest" description="Disordered" evidence="1">
    <location>
        <begin position="285"/>
        <end position="315"/>
    </location>
</feature>
<dbReference type="Proteomes" id="UP000007306">
    <property type="component" value="Chromosome 3"/>
</dbReference>
<accession>I1PEU8</accession>
<dbReference type="HOGENOM" id="CLU_060648_0_0_1"/>
<proteinExistence type="predicted"/>
<name>I1PEU8_ORYGL</name>
<organism evidence="2 3">
    <name type="scientific">Oryza glaberrima</name>
    <name type="common">African rice</name>
    <dbReference type="NCBI Taxonomy" id="4538"/>
    <lineage>
        <taxon>Eukaryota</taxon>
        <taxon>Viridiplantae</taxon>
        <taxon>Streptophyta</taxon>
        <taxon>Embryophyta</taxon>
        <taxon>Tracheophyta</taxon>
        <taxon>Spermatophyta</taxon>
        <taxon>Magnoliopsida</taxon>
        <taxon>Liliopsida</taxon>
        <taxon>Poales</taxon>
        <taxon>Poaceae</taxon>
        <taxon>BOP clade</taxon>
        <taxon>Oryzoideae</taxon>
        <taxon>Oryzeae</taxon>
        <taxon>Oryzinae</taxon>
        <taxon>Oryza</taxon>
    </lineage>
</organism>
<reference evidence="2 3" key="2">
    <citation type="submission" date="2018-04" db="EMBL/GenBank/DDBJ databases">
        <title>OglaRS2 (Oryza glaberrima Reference Sequence Version 2).</title>
        <authorList>
            <person name="Zhang J."/>
            <person name="Kudrna D."/>
            <person name="Lee S."/>
            <person name="Talag J."/>
            <person name="Rajasekar S."/>
            <person name="Wing R.A."/>
        </authorList>
    </citation>
    <scope>NUCLEOTIDE SEQUENCE [LARGE SCALE GENOMIC DNA]</scope>
    <source>
        <strain evidence="2 3">cv. IRGC 96717</strain>
    </source>
</reference>
<evidence type="ECO:0000313" key="3">
    <source>
        <dbReference type="Proteomes" id="UP000007306"/>
    </source>
</evidence>
<keyword evidence="3" id="KW-1185">Reference proteome</keyword>
<sequence>MCDPTKLPAPSLPPSSSSPRISPRSTPVSLTSATPSGVHRPPGCGRLDTVGEGSELLDPIPEVAPVEGFGSVAAFVAATEHFMVFIQETRAKAEEACRLAVLMQKAAAAAAAGGGSDVAVALEICKKAAAATAAVGGGSSAAAATSEVCKVTNVMHKEVAAPTDLIQEGATEEEAYQPQPPILIPAPIARDFGGNMRGLTQSTMLANDSDHMTLFEKKASVGQIGIEEMRGKAKDVSSEEGSSEEMEASDDDVSMVIGGDAQDPYDDSGIEELVQDQGALEKLPTKPTKLANPNSLLRIPKGITESPSPPISRGAVGASRLAESPLSTSGNGMVSRHGEVGCAVRALGTSSWEELAGCSDGRAATHRWGTSSLAGTTTAVRQGPCRSSNQPVLVKLLIFVPLRRLQLLL</sequence>
<feature type="compositionally biased region" description="Acidic residues" evidence="1">
    <location>
        <begin position="241"/>
        <end position="251"/>
    </location>
</feature>
<feature type="region of interest" description="Disordered" evidence="1">
    <location>
        <begin position="1"/>
        <end position="43"/>
    </location>
</feature>
<dbReference type="AlphaFoldDB" id="I1PEU8"/>
<dbReference type="STRING" id="4538.I1PEU8"/>
<dbReference type="EnsemblPlants" id="ORGLA03G0289400.1">
    <property type="protein sequence ID" value="ORGLA03G0289400.1"/>
    <property type="gene ID" value="ORGLA03G0289400"/>
</dbReference>
<reference evidence="2" key="1">
    <citation type="submission" date="2015-06" db="UniProtKB">
        <authorList>
            <consortium name="EnsemblPlants"/>
        </authorList>
    </citation>
    <scope>IDENTIFICATION</scope>
</reference>
<feature type="compositionally biased region" description="Low complexity" evidence="1">
    <location>
        <begin position="1"/>
        <end position="29"/>
    </location>
</feature>
<dbReference type="OMA" id="VHRPPGC"/>